<gene>
    <name evidence="5" type="ORF">VTL71DRAFT_4430</name>
</gene>
<keyword evidence="6" id="KW-1185">Reference proteome</keyword>
<evidence type="ECO:0000256" key="1">
    <source>
        <dbReference type="ARBA" id="ARBA00022630"/>
    </source>
</evidence>
<proteinExistence type="predicted"/>
<evidence type="ECO:0000313" key="6">
    <source>
        <dbReference type="Proteomes" id="UP001595075"/>
    </source>
</evidence>
<organism evidence="5 6">
    <name type="scientific">Oculimacula yallundae</name>
    <dbReference type="NCBI Taxonomy" id="86028"/>
    <lineage>
        <taxon>Eukaryota</taxon>
        <taxon>Fungi</taxon>
        <taxon>Dikarya</taxon>
        <taxon>Ascomycota</taxon>
        <taxon>Pezizomycotina</taxon>
        <taxon>Leotiomycetes</taxon>
        <taxon>Helotiales</taxon>
        <taxon>Ploettnerulaceae</taxon>
        <taxon>Oculimacula</taxon>
    </lineage>
</organism>
<evidence type="ECO:0000256" key="3">
    <source>
        <dbReference type="SAM" id="SignalP"/>
    </source>
</evidence>
<name>A0ABR4C348_9HELO</name>
<evidence type="ECO:0000313" key="5">
    <source>
        <dbReference type="EMBL" id="KAL2063936.1"/>
    </source>
</evidence>
<evidence type="ECO:0000259" key="4">
    <source>
        <dbReference type="Pfam" id="PF00890"/>
    </source>
</evidence>
<dbReference type="Pfam" id="PF00890">
    <property type="entry name" value="FAD_binding_2"/>
    <property type="match status" value="1"/>
</dbReference>
<feature type="domain" description="FAD-dependent oxidoreductase 2 FAD-binding" evidence="4">
    <location>
        <begin position="129"/>
        <end position="221"/>
    </location>
</feature>
<reference evidence="5 6" key="1">
    <citation type="journal article" date="2024" name="Commun. Biol.">
        <title>Comparative genomic analysis of thermophilic fungi reveals convergent evolutionary adaptations and gene losses.</title>
        <authorList>
            <person name="Steindorff A.S."/>
            <person name="Aguilar-Pontes M.V."/>
            <person name="Robinson A.J."/>
            <person name="Andreopoulos B."/>
            <person name="LaButti K."/>
            <person name="Kuo A."/>
            <person name="Mondo S."/>
            <person name="Riley R."/>
            <person name="Otillar R."/>
            <person name="Haridas S."/>
            <person name="Lipzen A."/>
            <person name="Grimwood J."/>
            <person name="Schmutz J."/>
            <person name="Clum A."/>
            <person name="Reid I.D."/>
            <person name="Moisan M.C."/>
            <person name="Butler G."/>
            <person name="Nguyen T.T.M."/>
            <person name="Dewar K."/>
            <person name="Conant G."/>
            <person name="Drula E."/>
            <person name="Henrissat B."/>
            <person name="Hansel C."/>
            <person name="Singer S."/>
            <person name="Hutchinson M.I."/>
            <person name="de Vries R.P."/>
            <person name="Natvig D.O."/>
            <person name="Powell A.J."/>
            <person name="Tsang A."/>
            <person name="Grigoriev I.V."/>
        </authorList>
    </citation>
    <scope>NUCLEOTIDE SEQUENCE [LARGE SCALE GENOMIC DNA]</scope>
    <source>
        <strain evidence="5 6">CBS 494.80</strain>
    </source>
</reference>
<keyword evidence="3" id="KW-0732">Signal</keyword>
<comment type="caution">
    <text evidence="5">The sequence shown here is derived from an EMBL/GenBank/DDBJ whole genome shotgun (WGS) entry which is preliminary data.</text>
</comment>
<dbReference type="InterPro" id="IPR003953">
    <property type="entry name" value="FAD-dep_OxRdtase_2_FAD-bd"/>
</dbReference>
<dbReference type="Gene3D" id="3.90.700.10">
    <property type="entry name" value="Succinate dehydrogenase/fumarate reductase flavoprotein, catalytic domain"/>
    <property type="match status" value="1"/>
</dbReference>
<dbReference type="InterPro" id="IPR036188">
    <property type="entry name" value="FAD/NAD-bd_sf"/>
</dbReference>
<evidence type="ECO:0000256" key="2">
    <source>
        <dbReference type="ARBA" id="ARBA00023002"/>
    </source>
</evidence>
<accession>A0ABR4C348</accession>
<sequence>MSVIMKTFFVALLALPAVLATAAPDVVPGQFLVNDFECGCTDGAGKRTAGGCMYIGQQDRKAEWGDAITARQAVGSAVALLDDAWYSPTFINLTTGDKLLHLSNDLLLAHGRRFLRRLASTPRGFNSNSTIQRFDAMAAIGYAEDSNRGQSIYDRCFGDSSFKPNTNLGPLLEFPFFAVQVQPGGLGTKSDLLTDGYARVVREDGSPIRGLYTAGNSSASVM</sequence>
<feature type="signal peptide" evidence="3">
    <location>
        <begin position="1"/>
        <end position="20"/>
    </location>
</feature>
<keyword evidence="1" id="KW-0285">Flavoprotein</keyword>
<dbReference type="EMBL" id="JAZHXI010000014">
    <property type="protein sequence ID" value="KAL2063936.1"/>
    <property type="molecule type" value="Genomic_DNA"/>
</dbReference>
<dbReference type="Gene3D" id="3.50.50.60">
    <property type="entry name" value="FAD/NAD(P)-binding domain"/>
    <property type="match status" value="1"/>
</dbReference>
<dbReference type="InterPro" id="IPR027477">
    <property type="entry name" value="Succ_DH/fumarate_Rdtase_cat_sf"/>
</dbReference>
<keyword evidence="2" id="KW-0560">Oxidoreductase</keyword>
<feature type="chain" id="PRO_5045555156" description="FAD-dependent oxidoreductase 2 FAD-binding domain-containing protein" evidence="3">
    <location>
        <begin position="21"/>
        <end position="222"/>
    </location>
</feature>
<dbReference type="Proteomes" id="UP001595075">
    <property type="component" value="Unassembled WGS sequence"/>
</dbReference>
<protein>
    <recommendedName>
        <fullName evidence="4">FAD-dependent oxidoreductase 2 FAD-binding domain-containing protein</fullName>
    </recommendedName>
</protein>